<accession>B9XER7</accession>
<evidence type="ECO:0000256" key="1">
    <source>
        <dbReference type="SAM" id="MobiDB-lite"/>
    </source>
</evidence>
<name>B9XER7_PEDPL</name>
<protein>
    <recommendedName>
        <fullName evidence="5">DUF1552 domain-containing protein</fullName>
    </recommendedName>
</protein>
<reference evidence="3 4" key="1">
    <citation type="journal article" date="2011" name="J. Bacteriol.">
        <title>Genome sequence of 'Pedosphaera parvula' Ellin514, an aerobic Verrucomicrobial isolate from pasture soil.</title>
        <authorList>
            <person name="Kant R."/>
            <person name="van Passel M.W."/>
            <person name="Sangwan P."/>
            <person name="Palva A."/>
            <person name="Lucas S."/>
            <person name="Copeland A."/>
            <person name="Lapidus A."/>
            <person name="Glavina Del Rio T."/>
            <person name="Dalin E."/>
            <person name="Tice H."/>
            <person name="Bruce D."/>
            <person name="Goodwin L."/>
            <person name="Pitluck S."/>
            <person name="Chertkov O."/>
            <person name="Larimer F.W."/>
            <person name="Land M.L."/>
            <person name="Hauser L."/>
            <person name="Brettin T.S."/>
            <person name="Detter J.C."/>
            <person name="Han S."/>
            <person name="de Vos W.M."/>
            <person name="Janssen P.H."/>
            <person name="Smidt H."/>
        </authorList>
    </citation>
    <scope>NUCLEOTIDE SEQUENCE [LARGE SCALE GENOMIC DNA]</scope>
    <source>
        <strain evidence="3 4">Ellin514</strain>
    </source>
</reference>
<keyword evidence="2" id="KW-0732">Signal</keyword>
<evidence type="ECO:0000313" key="3">
    <source>
        <dbReference type="EMBL" id="EEF61781.1"/>
    </source>
</evidence>
<feature type="chain" id="PRO_5002894824" description="DUF1552 domain-containing protein" evidence="2">
    <location>
        <begin position="29"/>
        <end position="476"/>
    </location>
</feature>
<evidence type="ECO:0000313" key="4">
    <source>
        <dbReference type="Proteomes" id="UP000003688"/>
    </source>
</evidence>
<dbReference type="STRING" id="320771.Cflav_PD4821"/>
<sequence length="476" mass="52709" precursor="true">MQNWKISRRTMLKGVGAMLSLPMLEAMAPRSLFANSAASTATRSFPVRMAVLYMANGVNPHHWTPKGVGHDFELSPILQPLSKLKDELLVLTQLMNAKTEGGDGHYVKTAAFLTGTTITRTTGSDLRCGGTSMDQIAAQRIGNLTTLPSLELGIEPVTTGVDRTVGYTRLYGSHIAWSTPTTPVAKEINPQLAFDRMFRTGDAGGKNSTADKSVVDLVMEDARRLKSKVGQADQAKINEYLDSVRAVEKRIEFDAKRTREEYRADPLVRREIDKLGARIKDFYLDPAQASERSGNHTEHVRLMLDLMVLAFWSDSTRISTFMFGNAVSTKNFSFLDGVKGSHHEISHHHSDEKKLEQYKLINIWHMTQLAYMLEKMQSIQEGERTLLDNSMVLFGAGMRDGNEHNPHNLPILLAGQGGGTLSPGRHLVYEKNTPLCNLYRSMLTRMGTPVDQFSDSTGELPGLNDPAFKGVGNSKA</sequence>
<gene>
    <name evidence="3" type="ORF">Cflav_PD4821</name>
</gene>
<comment type="caution">
    <text evidence="3">The sequence shown here is derived from an EMBL/GenBank/DDBJ whole genome shotgun (WGS) entry which is preliminary data.</text>
</comment>
<keyword evidence="4" id="KW-1185">Reference proteome</keyword>
<dbReference type="InterPro" id="IPR011447">
    <property type="entry name" value="DUF1552"/>
</dbReference>
<feature type="signal peptide" evidence="2">
    <location>
        <begin position="1"/>
        <end position="28"/>
    </location>
</feature>
<evidence type="ECO:0008006" key="5">
    <source>
        <dbReference type="Google" id="ProtNLM"/>
    </source>
</evidence>
<dbReference type="InterPro" id="IPR006311">
    <property type="entry name" value="TAT_signal"/>
</dbReference>
<dbReference type="AlphaFoldDB" id="B9XER7"/>
<dbReference type="Pfam" id="PF07586">
    <property type="entry name" value="HXXSHH"/>
    <property type="match status" value="1"/>
</dbReference>
<dbReference type="EMBL" id="ABOX02000008">
    <property type="protein sequence ID" value="EEF61781.1"/>
    <property type="molecule type" value="Genomic_DNA"/>
</dbReference>
<dbReference type="PROSITE" id="PS51318">
    <property type="entry name" value="TAT"/>
    <property type="match status" value="1"/>
</dbReference>
<dbReference type="Proteomes" id="UP000003688">
    <property type="component" value="Unassembled WGS sequence"/>
</dbReference>
<feature type="region of interest" description="Disordered" evidence="1">
    <location>
        <begin position="453"/>
        <end position="476"/>
    </location>
</feature>
<dbReference type="RefSeq" id="WP_007414315.1">
    <property type="nucleotide sequence ID" value="NZ_ABOX02000008.1"/>
</dbReference>
<organism evidence="3 4">
    <name type="scientific">Pedosphaera parvula (strain Ellin514)</name>
    <dbReference type="NCBI Taxonomy" id="320771"/>
    <lineage>
        <taxon>Bacteria</taxon>
        <taxon>Pseudomonadati</taxon>
        <taxon>Verrucomicrobiota</taxon>
        <taxon>Pedosphaerae</taxon>
        <taxon>Pedosphaerales</taxon>
        <taxon>Pedosphaeraceae</taxon>
        <taxon>Pedosphaera</taxon>
    </lineage>
</organism>
<evidence type="ECO:0000256" key="2">
    <source>
        <dbReference type="SAM" id="SignalP"/>
    </source>
</evidence>
<proteinExistence type="predicted"/>